<proteinExistence type="predicted"/>
<keyword evidence="3" id="KW-1185">Reference proteome</keyword>
<feature type="transmembrane region" description="Helical" evidence="1">
    <location>
        <begin position="55"/>
        <end position="72"/>
    </location>
</feature>
<organism evidence="2 3">
    <name type="scientific">Clitoria ternatea</name>
    <name type="common">Butterfly pea</name>
    <dbReference type="NCBI Taxonomy" id="43366"/>
    <lineage>
        <taxon>Eukaryota</taxon>
        <taxon>Viridiplantae</taxon>
        <taxon>Streptophyta</taxon>
        <taxon>Embryophyta</taxon>
        <taxon>Tracheophyta</taxon>
        <taxon>Spermatophyta</taxon>
        <taxon>Magnoliopsida</taxon>
        <taxon>eudicotyledons</taxon>
        <taxon>Gunneridae</taxon>
        <taxon>Pentapetalae</taxon>
        <taxon>rosids</taxon>
        <taxon>fabids</taxon>
        <taxon>Fabales</taxon>
        <taxon>Fabaceae</taxon>
        <taxon>Papilionoideae</taxon>
        <taxon>50 kb inversion clade</taxon>
        <taxon>NPAAA clade</taxon>
        <taxon>indigoferoid/millettioid clade</taxon>
        <taxon>Phaseoleae</taxon>
        <taxon>Clitoria</taxon>
    </lineage>
</organism>
<keyword evidence="1" id="KW-0812">Transmembrane</keyword>
<dbReference type="Proteomes" id="UP001359559">
    <property type="component" value="Unassembled WGS sequence"/>
</dbReference>
<reference evidence="2 3" key="1">
    <citation type="submission" date="2024-01" db="EMBL/GenBank/DDBJ databases">
        <title>The genomes of 5 underutilized Papilionoideae crops provide insights into root nodulation and disease resistance.</title>
        <authorList>
            <person name="Yuan L."/>
        </authorList>
    </citation>
    <scope>NUCLEOTIDE SEQUENCE [LARGE SCALE GENOMIC DNA]</scope>
    <source>
        <strain evidence="2">LY-2023</strain>
        <tissue evidence="2">Leaf</tissue>
    </source>
</reference>
<evidence type="ECO:0000256" key="1">
    <source>
        <dbReference type="SAM" id="Phobius"/>
    </source>
</evidence>
<protein>
    <recommendedName>
        <fullName evidence="4">Transmembrane protein</fullName>
    </recommendedName>
</protein>
<keyword evidence="1" id="KW-1133">Transmembrane helix</keyword>
<sequence length="103" mass="11454">MSCEGRWSTSELVIGEGDQPRGVLLERSQRRRLVLVGVSSGLASKLGRMCRGGRFLRLSFFFVVGSLFYFWLMETVGFGSMFLLLGDGGVLGTGSRFRTDYTK</sequence>
<accession>A0AAN9JRN0</accession>
<name>A0AAN9JRN0_CLITE</name>
<dbReference type="EMBL" id="JAYKXN010000003">
    <property type="protein sequence ID" value="KAK7302304.1"/>
    <property type="molecule type" value="Genomic_DNA"/>
</dbReference>
<keyword evidence="1" id="KW-0472">Membrane</keyword>
<evidence type="ECO:0000313" key="2">
    <source>
        <dbReference type="EMBL" id="KAK7302304.1"/>
    </source>
</evidence>
<dbReference type="AlphaFoldDB" id="A0AAN9JRN0"/>
<evidence type="ECO:0008006" key="4">
    <source>
        <dbReference type="Google" id="ProtNLM"/>
    </source>
</evidence>
<evidence type="ECO:0000313" key="3">
    <source>
        <dbReference type="Proteomes" id="UP001359559"/>
    </source>
</evidence>
<comment type="caution">
    <text evidence="2">The sequence shown here is derived from an EMBL/GenBank/DDBJ whole genome shotgun (WGS) entry which is preliminary data.</text>
</comment>
<gene>
    <name evidence="2" type="ORF">RJT34_13190</name>
</gene>